<dbReference type="SUPFAM" id="SSF50199">
    <property type="entry name" value="Staphylococcal nuclease"/>
    <property type="match status" value="1"/>
</dbReference>
<dbReference type="PROSITE" id="PS01123">
    <property type="entry name" value="TNASE_1"/>
    <property type="match status" value="1"/>
</dbReference>
<feature type="compositionally biased region" description="Acidic residues" evidence="8">
    <location>
        <begin position="147"/>
        <end position="158"/>
    </location>
</feature>
<evidence type="ECO:0000259" key="10">
    <source>
        <dbReference type="PROSITE" id="PS50830"/>
    </source>
</evidence>
<keyword evidence="3" id="KW-0540">Nuclease</keyword>
<dbReference type="InterPro" id="IPR035437">
    <property type="entry name" value="SNase_OB-fold_sf"/>
</dbReference>
<dbReference type="SMART" id="SM00318">
    <property type="entry name" value="SNc"/>
    <property type="match status" value="1"/>
</dbReference>
<evidence type="ECO:0000256" key="2">
    <source>
        <dbReference type="ARBA" id="ARBA00016676"/>
    </source>
</evidence>
<dbReference type="Gene3D" id="2.40.50.90">
    <property type="match status" value="1"/>
</dbReference>
<comment type="caution">
    <text evidence="11">The sequence shown here is derived from an EMBL/GenBank/DDBJ whole genome shotgun (WGS) entry which is preliminary data.</text>
</comment>
<dbReference type="InterPro" id="IPR008613">
    <property type="entry name" value="Excalibur_Ca-bd_domain"/>
</dbReference>
<evidence type="ECO:0000313" key="11">
    <source>
        <dbReference type="EMBL" id="CAD2077086.1"/>
    </source>
</evidence>
<evidence type="ECO:0000256" key="6">
    <source>
        <dbReference type="ARBA" id="ARBA00030535"/>
    </source>
</evidence>
<dbReference type="RefSeq" id="WP_185125635.1">
    <property type="nucleotide sequence ID" value="NZ_CAJEWD010000007.1"/>
</dbReference>
<protein>
    <recommendedName>
        <fullName evidence="2">Thermonuclease</fullName>
        <ecNumber evidence="1">3.1.31.1</ecNumber>
    </recommendedName>
    <alternativeName>
        <fullName evidence="7">Micrococcal nuclease</fullName>
    </alternativeName>
    <alternativeName>
        <fullName evidence="6">Staphylococcal nuclease</fullName>
    </alternativeName>
</protein>
<dbReference type="Proteomes" id="UP000589351">
    <property type="component" value="Unassembled WGS sequence"/>
</dbReference>
<reference evidence="11 12" key="1">
    <citation type="submission" date="2020-07" db="EMBL/GenBank/DDBJ databases">
        <authorList>
            <person name="Criscuolo A."/>
        </authorList>
    </citation>
    <scope>NUCLEOTIDE SEQUENCE [LARGE SCALE GENOMIC DNA]</scope>
    <source>
        <strain evidence="11">CIP111649</strain>
    </source>
</reference>
<feature type="domain" description="TNase-like" evidence="10">
    <location>
        <begin position="253"/>
        <end position="387"/>
    </location>
</feature>
<evidence type="ECO:0000256" key="1">
    <source>
        <dbReference type="ARBA" id="ARBA00011942"/>
    </source>
</evidence>
<keyword evidence="9" id="KW-0472">Membrane</keyword>
<evidence type="ECO:0000256" key="3">
    <source>
        <dbReference type="ARBA" id="ARBA00022722"/>
    </source>
</evidence>
<evidence type="ECO:0000256" key="5">
    <source>
        <dbReference type="ARBA" id="ARBA00022801"/>
    </source>
</evidence>
<evidence type="ECO:0000256" key="8">
    <source>
        <dbReference type="SAM" id="MobiDB-lite"/>
    </source>
</evidence>
<proteinExistence type="predicted"/>
<keyword evidence="5" id="KW-0378">Hydrolase</keyword>
<dbReference type="Pfam" id="PF00565">
    <property type="entry name" value="SNase"/>
    <property type="match status" value="1"/>
</dbReference>
<keyword evidence="9" id="KW-0812">Transmembrane</keyword>
<dbReference type="GO" id="GO:1990599">
    <property type="term" value="F:3' overhang single-stranded DNA endodeoxyribonuclease activity"/>
    <property type="evidence" value="ECO:0007669"/>
    <property type="project" value="UniProtKB-EC"/>
</dbReference>
<sequence length="472" mass="53446">MLVLFLFLAFMCFVVSYLVFSFYLHAKYTDKEAYMEKGQLVDDKKTMLGAFIFCISFSIIFLLIITMVSSTVGMQDFWVAIVLYLLVSYITSLLTARQQKKKYQRNDFKRLNRNSLILLIITFIFFGVTDDSIETSSSESTAGEAVEQTEEVDEEETDQAAIEKEKKAEEKAAAEREKEAEAEKEKAEQEQAAKEQAAKEKAEKEKQERIAQEKKEKEQAEKEKAEKERLEKEKAEQEKAEKAKAEEEAKQSGLIPVTLYRVVDGDTVDVFDENGEVIKLRLLLIDTPETVHPRKPVEPFGPEASARLTELLNSGEQLSIEYDDGAKTDHYDRHLVYLYVGDTSVHEVLLEEGLARVGYIYEQQRYLDDFRAKEQIAKDQQIGIWSLPGYVNEAGEGFNSESETESTVENESSTSNNSQTSGSGEVNTAPGGVEFFNNCTELNAVYPDGVSSAHAAYQSKMDRDKDNWACEK</sequence>
<evidence type="ECO:0000256" key="4">
    <source>
        <dbReference type="ARBA" id="ARBA00022759"/>
    </source>
</evidence>
<keyword evidence="4 11" id="KW-0255">Endonuclease</keyword>
<feature type="transmembrane region" description="Helical" evidence="9">
    <location>
        <begin position="47"/>
        <end position="65"/>
    </location>
</feature>
<organism evidence="11 12">
    <name type="scientific">Jeotgalicoccus meleagridis</name>
    <dbReference type="NCBI Taxonomy" id="2759181"/>
    <lineage>
        <taxon>Bacteria</taxon>
        <taxon>Bacillati</taxon>
        <taxon>Bacillota</taxon>
        <taxon>Bacilli</taxon>
        <taxon>Bacillales</taxon>
        <taxon>Staphylococcaceae</taxon>
        <taxon>Jeotgalicoccus</taxon>
    </lineage>
</organism>
<dbReference type="Pfam" id="PF05901">
    <property type="entry name" value="Excalibur"/>
    <property type="match status" value="1"/>
</dbReference>
<dbReference type="InterPro" id="IPR002071">
    <property type="entry name" value="Thermonucl_AS"/>
</dbReference>
<evidence type="ECO:0000313" key="12">
    <source>
        <dbReference type="Proteomes" id="UP000589351"/>
    </source>
</evidence>
<dbReference type="EMBL" id="CAJEWD010000007">
    <property type="protein sequence ID" value="CAD2077086.1"/>
    <property type="molecule type" value="Genomic_DNA"/>
</dbReference>
<evidence type="ECO:0000256" key="9">
    <source>
        <dbReference type="SAM" id="Phobius"/>
    </source>
</evidence>
<dbReference type="InterPro" id="IPR016071">
    <property type="entry name" value="Staphylococal_nuclease_OB-fold"/>
</dbReference>
<dbReference type="GO" id="GO:0003676">
    <property type="term" value="F:nucleic acid binding"/>
    <property type="evidence" value="ECO:0007669"/>
    <property type="project" value="InterPro"/>
</dbReference>
<feature type="compositionally biased region" description="Low complexity" evidence="8">
    <location>
        <begin position="135"/>
        <end position="146"/>
    </location>
</feature>
<dbReference type="AlphaFoldDB" id="A0A6V7RID2"/>
<feature type="region of interest" description="Disordered" evidence="8">
    <location>
        <begin position="395"/>
        <end position="429"/>
    </location>
</feature>
<feature type="transmembrane region" description="Helical" evidence="9">
    <location>
        <begin position="6"/>
        <end position="26"/>
    </location>
</feature>
<keyword evidence="12" id="KW-1185">Reference proteome</keyword>
<feature type="compositionally biased region" description="Low complexity" evidence="8">
    <location>
        <begin position="409"/>
        <end position="425"/>
    </location>
</feature>
<dbReference type="PROSITE" id="PS50830">
    <property type="entry name" value="TNASE_3"/>
    <property type="match status" value="1"/>
</dbReference>
<dbReference type="PANTHER" id="PTHR12302">
    <property type="entry name" value="EBNA2 BINDING PROTEIN P100"/>
    <property type="match status" value="1"/>
</dbReference>
<accession>A0A6V7RID2</accession>
<gene>
    <name evidence="11" type="primary">yokF</name>
    <name evidence="11" type="ORF">JEODO184_01111</name>
</gene>
<dbReference type="EC" id="3.1.31.1" evidence="1"/>
<feature type="region of interest" description="Disordered" evidence="8">
    <location>
        <begin position="135"/>
        <end position="247"/>
    </location>
</feature>
<keyword evidence="9" id="KW-1133">Transmembrane helix</keyword>
<name>A0A6V7RID2_9STAP</name>
<feature type="transmembrane region" description="Helical" evidence="9">
    <location>
        <begin position="116"/>
        <end position="133"/>
    </location>
</feature>
<dbReference type="SMART" id="SM00894">
    <property type="entry name" value="Excalibur"/>
    <property type="match status" value="1"/>
</dbReference>
<feature type="compositionally biased region" description="Basic and acidic residues" evidence="8">
    <location>
        <begin position="161"/>
        <end position="247"/>
    </location>
</feature>
<feature type="transmembrane region" description="Helical" evidence="9">
    <location>
        <begin position="77"/>
        <end position="96"/>
    </location>
</feature>
<dbReference type="PANTHER" id="PTHR12302:SF3">
    <property type="entry name" value="SERINE_THREONINE-PROTEIN KINASE 31"/>
    <property type="match status" value="1"/>
</dbReference>
<evidence type="ECO:0000256" key="7">
    <source>
        <dbReference type="ARBA" id="ARBA00031238"/>
    </source>
</evidence>